<keyword evidence="7 15" id="KW-0418">Kinase</keyword>
<feature type="domain" description="Signal transduction histidine kinase internal region" evidence="14">
    <location>
        <begin position="414"/>
        <end position="486"/>
    </location>
</feature>
<dbReference type="InterPro" id="IPR010559">
    <property type="entry name" value="Sig_transdc_His_kin_internal"/>
</dbReference>
<evidence type="ECO:0000313" key="16">
    <source>
        <dbReference type="Proteomes" id="UP000018227"/>
    </source>
</evidence>
<dbReference type="SUPFAM" id="SSF55874">
    <property type="entry name" value="ATPase domain of HSP90 chaperone/DNA topoisomerase II/histidine kinase"/>
    <property type="match status" value="1"/>
</dbReference>
<evidence type="ECO:0000313" key="15">
    <source>
        <dbReference type="EMBL" id="ESL01681.1"/>
    </source>
</evidence>
<keyword evidence="2" id="KW-1003">Cell membrane</keyword>
<organism evidence="15 16">
    <name type="scientific">Catonella morbi ATCC 51271</name>
    <dbReference type="NCBI Taxonomy" id="592026"/>
    <lineage>
        <taxon>Bacteria</taxon>
        <taxon>Bacillati</taxon>
        <taxon>Bacillota</taxon>
        <taxon>Clostridia</taxon>
        <taxon>Lachnospirales</taxon>
        <taxon>Lachnospiraceae</taxon>
        <taxon>Catonella</taxon>
    </lineage>
</organism>
<feature type="domain" description="Histidine kinase/HSP90-like ATPase" evidence="13">
    <location>
        <begin position="511"/>
        <end position="615"/>
    </location>
</feature>
<evidence type="ECO:0000256" key="8">
    <source>
        <dbReference type="ARBA" id="ARBA00022840"/>
    </source>
</evidence>
<dbReference type="GO" id="GO:0005524">
    <property type="term" value="F:ATP binding"/>
    <property type="evidence" value="ECO:0007669"/>
    <property type="project" value="UniProtKB-KW"/>
</dbReference>
<evidence type="ECO:0000256" key="6">
    <source>
        <dbReference type="ARBA" id="ARBA00022741"/>
    </source>
</evidence>
<dbReference type="EMBL" id="ACIL03000021">
    <property type="protein sequence ID" value="ESL01681.1"/>
    <property type="molecule type" value="Genomic_DNA"/>
</dbReference>
<comment type="caution">
    <text evidence="15">The sequence shown here is derived from an EMBL/GenBank/DDBJ whole genome shotgun (WGS) entry which is preliminary data.</text>
</comment>
<dbReference type="Pfam" id="PF06580">
    <property type="entry name" value="His_kinase"/>
    <property type="match status" value="1"/>
</dbReference>
<evidence type="ECO:0000259" key="14">
    <source>
        <dbReference type="Pfam" id="PF06580"/>
    </source>
</evidence>
<keyword evidence="6" id="KW-0547">Nucleotide-binding</keyword>
<dbReference type="STRING" id="592026.GCWU0000282_003242"/>
<evidence type="ECO:0000256" key="7">
    <source>
        <dbReference type="ARBA" id="ARBA00022777"/>
    </source>
</evidence>
<evidence type="ECO:0000256" key="1">
    <source>
        <dbReference type="ARBA" id="ARBA00004651"/>
    </source>
</evidence>
<keyword evidence="9 12" id="KW-1133">Transmembrane helix</keyword>
<keyword evidence="4" id="KW-0808">Transferase</keyword>
<evidence type="ECO:0000256" key="9">
    <source>
        <dbReference type="ARBA" id="ARBA00022989"/>
    </source>
</evidence>
<sequence>MKSIRGKTETASRILSKTARVYAVTIVLLILISKEVVYRSVYADMEKMAKETISLKLDSTARLLNNMLDDANRCFQAAVGTNGIMLKTAEASNTPLYHLISEYRDISFGDRRGVKAVRELKSLNETLKQIFRDGLGTENSDYRIRIYLDNRFAVTGYMSEGKDVKGDGIYKAVMTKENPVYSVLHEAGGERICFRTRRKTNDGNYEDVLYMGQLLICNVAEHQWQVNKQCLGYVVCEFSSDMIKGLLGGTEYGSMSAYVLDKKGELWASYESGHEVESGELKKIIGEGDYNGSKDGLFVKKSNLSGNILLVIVMPQEVIREPVIKNVLTLLSVLILLLTAFIGVLFYFNWHLIRPVVRLTKHMEKGELLKIEADRSVNSTRETQILYRRFNSFIEQSKSYIDSIYSVEAEKRRMEYRMLQAQINPHFLYNTLDSISCLAMLNGQIRIADLLKSLAQIMRYSIHNPQEPATLREEIAIVKEYEKIQQNCSVNHLGFFYELEEAVAELTVPKLLIQPLVENAIFHGMNKDNRNGIVEISAVKKNGFVLITVWDNGTGLDTKEVQRYLNGERSSDENGGGLGIYNIRMRLKSRYGEEAELTLQKDENGCTEAIVRIPL</sequence>
<evidence type="ECO:0000256" key="2">
    <source>
        <dbReference type="ARBA" id="ARBA00022475"/>
    </source>
</evidence>
<evidence type="ECO:0000256" key="4">
    <source>
        <dbReference type="ARBA" id="ARBA00022679"/>
    </source>
</evidence>
<evidence type="ECO:0000259" key="13">
    <source>
        <dbReference type="Pfam" id="PF02518"/>
    </source>
</evidence>
<evidence type="ECO:0000256" key="10">
    <source>
        <dbReference type="ARBA" id="ARBA00023012"/>
    </source>
</evidence>
<reference evidence="15 16" key="1">
    <citation type="submission" date="2013-06" db="EMBL/GenBank/DDBJ databases">
        <authorList>
            <person name="Weinstock G."/>
            <person name="Sodergren E."/>
            <person name="Clifton S."/>
            <person name="Fulton L."/>
            <person name="Fulton B."/>
            <person name="Courtney L."/>
            <person name="Fronick C."/>
            <person name="Harrison M."/>
            <person name="Strong C."/>
            <person name="Farmer C."/>
            <person name="Delahaunty K."/>
            <person name="Markovic C."/>
            <person name="Hall O."/>
            <person name="Minx P."/>
            <person name="Tomlinson C."/>
            <person name="Mitreva M."/>
            <person name="Nelson J."/>
            <person name="Hou S."/>
            <person name="Wollam A."/>
            <person name="Pepin K.H."/>
            <person name="Johnson M."/>
            <person name="Bhonagiri V."/>
            <person name="Nash W.E."/>
            <person name="Warren W."/>
            <person name="Chinwalla A."/>
            <person name="Mardis E.R."/>
            <person name="Wilson R.K."/>
        </authorList>
    </citation>
    <scope>NUCLEOTIDE SEQUENCE [LARGE SCALE GENOMIC DNA]</scope>
    <source>
        <strain evidence="15 16">ATCC 51271</strain>
    </source>
</reference>
<dbReference type="InterPro" id="IPR050640">
    <property type="entry name" value="Bact_2-comp_sensor_kinase"/>
</dbReference>
<gene>
    <name evidence="15" type="ORF">GCWU0000282_003242</name>
</gene>
<dbReference type="Gene3D" id="6.10.340.10">
    <property type="match status" value="1"/>
</dbReference>
<keyword evidence="10" id="KW-0902">Two-component regulatory system</keyword>
<feature type="transmembrane region" description="Helical" evidence="12">
    <location>
        <begin position="327"/>
        <end position="348"/>
    </location>
</feature>
<dbReference type="PANTHER" id="PTHR34220:SF11">
    <property type="entry name" value="SENSOR PROTEIN KINASE HPTS"/>
    <property type="match status" value="1"/>
</dbReference>
<dbReference type="InterPro" id="IPR003594">
    <property type="entry name" value="HATPase_dom"/>
</dbReference>
<dbReference type="RefSeq" id="WP_023356080.1">
    <property type="nucleotide sequence ID" value="NZ_KI535371.1"/>
</dbReference>
<evidence type="ECO:0000256" key="5">
    <source>
        <dbReference type="ARBA" id="ARBA00022692"/>
    </source>
</evidence>
<comment type="subcellular location">
    <subcellularLocation>
        <location evidence="1">Cell membrane</location>
        <topology evidence="1">Multi-pass membrane protein</topology>
    </subcellularLocation>
</comment>
<keyword evidence="11 12" id="KW-0472">Membrane</keyword>
<feature type="transmembrane region" description="Helical" evidence="12">
    <location>
        <begin position="21"/>
        <end position="38"/>
    </location>
</feature>
<evidence type="ECO:0000256" key="12">
    <source>
        <dbReference type="SAM" id="Phobius"/>
    </source>
</evidence>
<dbReference type="AlphaFoldDB" id="V2Y1W6"/>
<dbReference type="GO" id="GO:0000155">
    <property type="term" value="F:phosphorelay sensor kinase activity"/>
    <property type="evidence" value="ECO:0007669"/>
    <property type="project" value="InterPro"/>
</dbReference>
<dbReference type="Pfam" id="PF02518">
    <property type="entry name" value="HATPase_c"/>
    <property type="match status" value="1"/>
</dbReference>
<evidence type="ECO:0000256" key="3">
    <source>
        <dbReference type="ARBA" id="ARBA00022553"/>
    </source>
</evidence>
<keyword evidence="16" id="KW-1185">Reference proteome</keyword>
<name>V2Y1W6_9FIRM</name>
<proteinExistence type="predicted"/>
<dbReference type="InterPro" id="IPR036890">
    <property type="entry name" value="HATPase_C_sf"/>
</dbReference>
<dbReference type="Proteomes" id="UP000018227">
    <property type="component" value="Unassembled WGS sequence"/>
</dbReference>
<dbReference type="PANTHER" id="PTHR34220">
    <property type="entry name" value="SENSOR HISTIDINE KINASE YPDA"/>
    <property type="match status" value="1"/>
</dbReference>
<dbReference type="eggNOG" id="COG2972">
    <property type="taxonomic scope" value="Bacteria"/>
</dbReference>
<dbReference type="Gene3D" id="3.30.565.10">
    <property type="entry name" value="Histidine kinase-like ATPase, C-terminal domain"/>
    <property type="match status" value="1"/>
</dbReference>
<evidence type="ECO:0000256" key="11">
    <source>
        <dbReference type="ARBA" id="ARBA00023136"/>
    </source>
</evidence>
<protein>
    <submittedName>
        <fullName evidence="15">ATPase/histidine kinase/DNA gyrase B/HSP90 domain protein</fullName>
    </submittedName>
</protein>
<dbReference type="GO" id="GO:0005886">
    <property type="term" value="C:plasma membrane"/>
    <property type="evidence" value="ECO:0007669"/>
    <property type="project" value="UniProtKB-SubCell"/>
</dbReference>
<keyword evidence="3" id="KW-0597">Phosphoprotein</keyword>
<accession>V2Y1W6</accession>
<keyword evidence="8" id="KW-0067">ATP-binding</keyword>
<dbReference type="OrthoDB" id="9809348at2"/>
<keyword evidence="5 12" id="KW-0812">Transmembrane</keyword>
<dbReference type="HOGENOM" id="CLU_020473_6_1_9"/>